<dbReference type="Pfam" id="PF00664">
    <property type="entry name" value="ABC_membrane"/>
    <property type="match status" value="1"/>
</dbReference>
<dbReference type="SMART" id="SM00382">
    <property type="entry name" value="AAA"/>
    <property type="match status" value="1"/>
</dbReference>
<dbReference type="GO" id="GO:0016887">
    <property type="term" value="F:ATP hydrolysis activity"/>
    <property type="evidence" value="ECO:0007669"/>
    <property type="project" value="InterPro"/>
</dbReference>
<evidence type="ECO:0000313" key="11">
    <source>
        <dbReference type="EMBL" id="MDT2537958.1"/>
    </source>
</evidence>
<dbReference type="InterPro" id="IPR017871">
    <property type="entry name" value="ABC_transporter-like_CS"/>
</dbReference>
<feature type="domain" description="ABC transporter" evidence="9">
    <location>
        <begin position="334"/>
        <end position="567"/>
    </location>
</feature>
<protein>
    <submittedName>
        <fullName evidence="11">ABC transporter ATP-binding protein</fullName>
    </submittedName>
</protein>
<dbReference type="GO" id="GO:0005886">
    <property type="term" value="C:plasma membrane"/>
    <property type="evidence" value="ECO:0007669"/>
    <property type="project" value="UniProtKB-SubCell"/>
</dbReference>
<dbReference type="FunFam" id="3.40.50.300:FF:000287">
    <property type="entry name" value="Multidrug ABC transporter ATP-binding protein"/>
    <property type="match status" value="1"/>
</dbReference>
<feature type="transmembrane region" description="Helical" evidence="8">
    <location>
        <begin position="242"/>
        <end position="268"/>
    </location>
</feature>
<dbReference type="PANTHER" id="PTHR24221:SF397">
    <property type="entry name" value="ABC TRANSPORTER, ATP-BINDING TRANSMEMBRANE PROTEIN"/>
    <property type="match status" value="1"/>
</dbReference>
<dbReference type="InterPro" id="IPR039421">
    <property type="entry name" value="Type_1_exporter"/>
</dbReference>
<keyword evidence="4" id="KW-0547">Nucleotide-binding</keyword>
<feature type="transmembrane region" description="Helical" evidence="8">
    <location>
        <begin position="141"/>
        <end position="160"/>
    </location>
</feature>
<dbReference type="PROSITE" id="PS00211">
    <property type="entry name" value="ABC_TRANSPORTER_1"/>
    <property type="match status" value="1"/>
</dbReference>
<dbReference type="GeneID" id="67041298"/>
<dbReference type="PROSITE" id="PS50929">
    <property type="entry name" value="ABC_TM1F"/>
    <property type="match status" value="1"/>
</dbReference>
<dbReference type="InterPro" id="IPR011527">
    <property type="entry name" value="ABC1_TM_dom"/>
</dbReference>
<dbReference type="Gene3D" id="3.40.50.300">
    <property type="entry name" value="P-loop containing nucleotide triphosphate hydrolases"/>
    <property type="match status" value="1"/>
</dbReference>
<dbReference type="InterPro" id="IPR036640">
    <property type="entry name" value="ABC1_TM_sf"/>
</dbReference>
<keyword evidence="2" id="KW-0813">Transport</keyword>
<keyword evidence="3 8" id="KW-0812">Transmembrane</keyword>
<dbReference type="EMBL" id="JARPXM010000006">
    <property type="protein sequence ID" value="MDT2537958.1"/>
    <property type="molecule type" value="Genomic_DNA"/>
</dbReference>
<dbReference type="SUPFAM" id="SSF52540">
    <property type="entry name" value="P-loop containing nucleoside triphosphate hydrolases"/>
    <property type="match status" value="1"/>
</dbReference>
<dbReference type="CDD" id="cd07346">
    <property type="entry name" value="ABC_6TM_exporters"/>
    <property type="match status" value="1"/>
</dbReference>
<dbReference type="Pfam" id="PF00005">
    <property type="entry name" value="ABC_tran"/>
    <property type="match status" value="1"/>
</dbReference>
<dbReference type="InterPro" id="IPR003593">
    <property type="entry name" value="AAA+_ATPase"/>
</dbReference>
<comment type="subcellular location">
    <subcellularLocation>
        <location evidence="1">Cell membrane</location>
        <topology evidence="1">Multi-pass membrane protein</topology>
    </subcellularLocation>
</comment>
<dbReference type="GO" id="GO:0005524">
    <property type="term" value="F:ATP binding"/>
    <property type="evidence" value="ECO:0007669"/>
    <property type="project" value="UniProtKB-KW"/>
</dbReference>
<dbReference type="InterPro" id="IPR027417">
    <property type="entry name" value="P-loop_NTPase"/>
</dbReference>
<feature type="transmembrane region" description="Helical" evidence="8">
    <location>
        <begin position="58"/>
        <end position="81"/>
    </location>
</feature>
<evidence type="ECO:0000256" key="6">
    <source>
        <dbReference type="ARBA" id="ARBA00022989"/>
    </source>
</evidence>
<feature type="transmembrane region" description="Helical" evidence="8">
    <location>
        <begin position="166"/>
        <end position="184"/>
    </location>
</feature>
<reference evidence="11" key="1">
    <citation type="submission" date="2023-03" db="EMBL/GenBank/DDBJ databases">
        <authorList>
            <person name="Shen W."/>
            <person name="Cai J."/>
        </authorList>
    </citation>
    <scope>NUCLEOTIDE SEQUENCE</scope>
    <source>
        <strain evidence="11">B646-2</strain>
    </source>
</reference>
<dbReference type="PROSITE" id="PS50893">
    <property type="entry name" value="ABC_TRANSPORTER_2"/>
    <property type="match status" value="1"/>
</dbReference>
<accession>A0AAW8SSX5</accession>
<evidence type="ECO:0000256" key="4">
    <source>
        <dbReference type="ARBA" id="ARBA00022741"/>
    </source>
</evidence>
<dbReference type="Gene3D" id="1.20.1560.10">
    <property type="entry name" value="ABC transporter type 1, transmembrane domain"/>
    <property type="match status" value="1"/>
</dbReference>
<name>A0AAW8SSX5_9ENTE</name>
<proteinExistence type="predicted"/>
<feature type="transmembrane region" description="Helical" evidence="8">
    <location>
        <begin position="274"/>
        <end position="290"/>
    </location>
</feature>
<dbReference type="InterPro" id="IPR003439">
    <property type="entry name" value="ABC_transporter-like_ATP-bd"/>
</dbReference>
<evidence type="ECO:0000259" key="10">
    <source>
        <dbReference type="PROSITE" id="PS50929"/>
    </source>
</evidence>
<dbReference type="AlphaFoldDB" id="A0AAW8SSX5"/>
<dbReference type="GO" id="GO:0034040">
    <property type="term" value="F:ATPase-coupled lipid transmembrane transporter activity"/>
    <property type="evidence" value="ECO:0007669"/>
    <property type="project" value="TreeGrafter"/>
</dbReference>
<evidence type="ECO:0000256" key="1">
    <source>
        <dbReference type="ARBA" id="ARBA00004651"/>
    </source>
</evidence>
<keyword evidence="5 11" id="KW-0067">ATP-binding</keyword>
<evidence type="ECO:0000256" key="5">
    <source>
        <dbReference type="ARBA" id="ARBA00022840"/>
    </source>
</evidence>
<dbReference type="RefSeq" id="WP_010745137.1">
    <property type="nucleotide sequence ID" value="NZ_BAAAXM010000043.1"/>
</dbReference>
<evidence type="ECO:0000256" key="2">
    <source>
        <dbReference type="ARBA" id="ARBA00022448"/>
    </source>
</evidence>
<gene>
    <name evidence="11" type="ORF">P7D78_07470</name>
</gene>
<evidence type="ECO:0000256" key="3">
    <source>
        <dbReference type="ARBA" id="ARBA00022692"/>
    </source>
</evidence>
<dbReference type="Proteomes" id="UP001249240">
    <property type="component" value="Unassembled WGS sequence"/>
</dbReference>
<dbReference type="PANTHER" id="PTHR24221">
    <property type="entry name" value="ATP-BINDING CASSETTE SUB-FAMILY B"/>
    <property type="match status" value="1"/>
</dbReference>
<organism evidence="11 12">
    <name type="scientific">Enterococcus raffinosus</name>
    <dbReference type="NCBI Taxonomy" id="71452"/>
    <lineage>
        <taxon>Bacteria</taxon>
        <taxon>Bacillati</taxon>
        <taxon>Bacillota</taxon>
        <taxon>Bacilli</taxon>
        <taxon>Lactobacillales</taxon>
        <taxon>Enterococcaceae</taxon>
        <taxon>Enterococcus</taxon>
    </lineage>
</organism>
<dbReference type="SUPFAM" id="SSF90123">
    <property type="entry name" value="ABC transporter transmembrane region"/>
    <property type="match status" value="1"/>
</dbReference>
<feature type="domain" description="ABC transmembrane type-1" evidence="10">
    <location>
        <begin position="17"/>
        <end position="303"/>
    </location>
</feature>
<evidence type="ECO:0000256" key="8">
    <source>
        <dbReference type="SAM" id="Phobius"/>
    </source>
</evidence>
<dbReference type="GO" id="GO:0140359">
    <property type="term" value="F:ABC-type transporter activity"/>
    <property type="evidence" value="ECO:0007669"/>
    <property type="project" value="InterPro"/>
</dbReference>
<keyword evidence="7 8" id="KW-0472">Membrane</keyword>
<comment type="caution">
    <text evidence="11">The sequence shown here is derived from an EMBL/GenBank/DDBJ whole genome shotgun (WGS) entry which is preliminary data.</text>
</comment>
<evidence type="ECO:0000259" key="9">
    <source>
        <dbReference type="PROSITE" id="PS50893"/>
    </source>
</evidence>
<keyword evidence="6 8" id="KW-1133">Transmembrane helix</keyword>
<evidence type="ECO:0000256" key="7">
    <source>
        <dbReference type="ARBA" id="ARBA00023136"/>
    </source>
</evidence>
<evidence type="ECO:0000313" key="12">
    <source>
        <dbReference type="Proteomes" id="UP001249240"/>
    </source>
</evidence>
<sequence>MKEAIYNITSGEPRKLIQSTFWATLESTARLLPAVIAFYGIFELFESYQQERPLNTRLYLYLILASVVWFALQVLISTIAYEKQYTAAYDVSEKGRTKLANHLRKLSLGFLDSRDPGDLTTMMLGDYTLLESAVSHLVPQALGASILLVLAFVSLCLIDWRMTLCLYAMLPIVLLVVKGSNILMNKLGGRHIQAKVESASRLQEYLQGIKEIKAYSLGGQQFARIQKAFDTLRKESIRIEGALGPVVMVAISLLRMGLPILVFIGSYLLAQRSLVESVFLVFIVVASRIYDPFTTLMINYTEMRYALISGERIMEIRNQPEVQGKKSLNDDYTICFKNVGFSYKEEPVLQNINLKIQPRTLTALVGPSGSGKSTIVKLLARFYDVQEGTIEIGGKDLKTVNPENLYSHLSMVFQDVYLFKDTILNNIRVGNQAASFEEVVEAAKKAHCHEFISSLPDGYDTLVGEGGSTLSGGEKQRISIARAFIKKSEIILLDEATAALDLENEAGVQRAIKNLVADKTVVVIAHRLKTVMNADQIVVLEKGNIAAKGKHQELYQTCELYHKLVDMQNEATTWKFSKN</sequence>